<sequence>MIGEQQRLLCSGADDADDGSVHDTLVLVCTFGPSLYPFSYFVPPSVRTFIKRTQPVVFFKEALRMRNTSTAGSGETHSIIAPNPSHWCFGCAIDVCWGILRHNAGPMQNEGAANTNTTPLAAYAPSATAFRCALKREALRVPGRGGEQVPFLGTHYSPIYQAYCQPMKREIDSGSPISRTLQARLKWLHQQGEGMKLGGRLSAQKARNMAFVPSPNGIAACESSSQAGSSLHIPAASAPFTPAYPCEM</sequence>
<evidence type="ECO:0000313" key="1">
    <source>
        <dbReference type="EMBL" id="KAF8426128.1"/>
    </source>
</evidence>
<dbReference type="AlphaFoldDB" id="A0AAD4BEY3"/>
<accession>A0AAD4BEY3</accession>
<reference evidence="1" key="2">
    <citation type="journal article" date="2020" name="Nat. Commun.">
        <title>Large-scale genome sequencing of mycorrhizal fungi provides insights into the early evolution of symbiotic traits.</title>
        <authorList>
            <person name="Miyauchi S."/>
            <person name="Kiss E."/>
            <person name="Kuo A."/>
            <person name="Drula E."/>
            <person name="Kohler A."/>
            <person name="Sanchez-Garcia M."/>
            <person name="Morin E."/>
            <person name="Andreopoulos B."/>
            <person name="Barry K.W."/>
            <person name="Bonito G."/>
            <person name="Buee M."/>
            <person name="Carver A."/>
            <person name="Chen C."/>
            <person name="Cichocki N."/>
            <person name="Clum A."/>
            <person name="Culley D."/>
            <person name="Crous P.W."/>
            <person name="Fauchery L."/>
            <person name="Girlanda M."/>
            <person name="Hayes R.D."/>
            <person name="Keri Z."/>
            <person name="LaButti K."/>
            <person name="Lipzen A."/>
            <person name="Lombard V."/>
            <person name="Magnuson J."/>
            <person name="Maillard F."/>
            <person name="Murat C."/>
            <person name="Nolan M."/>
            <person name="Ohm R.A."/>
            <person name="Pangilinan J."/>
            <person name="Pereira M.F."/>
            <person name="Perotto S."/>
            <person name="Peter M."/>
            <person name="Pfister S."/>
            <person name="Riley R."/>
            <person name="Sitrit Y."/>
            <person name="Stielow J.B."/>
            <person name="Szollosi G."/>
            <person name="Zifcakova L."/>
            <person name="Stursova M."/>
            <person name="Spatafora J.W."/>
            <person name="Tedersoo L."/>
            <person name="Vaario L.M."/>
            <person name="Yamada A."/>
            <person name="Yan M."/>
            <person name="Wang P."/>
            <person name="Xu J."/>
            <person name="Bruns T."/>
            <person name="Baldrian P."/>
            <person name="Vilgalys R."/>
            <person name="Dunand C."/>
            <person name="Henrissat B."/>
            <person name="Grigoriev I.V."/>
            <person name="Hibbett D."/>
            <person name="Nagy L.G."/>
            <person name="Martin F.M."/>
        </authorList>
    </citation>
    <scope>NUCLEOTIDE SEQUENCE</scope>
    <source>
        <strain evidence="1">BED1</strain>
    </source>
</reference>
<reference evidence="1" key="1">
    <citation type="submission" date="2019-10" db="EMBL/GenBank/DDBJ databases">
        <authorList>
            <consortium name="DOE Joint Genome Institute"/>
            <person name="Kuo A."/>
            <person name="Miyauchi S."/>
            <person name="Kiss E."/>
            <person name="Drula E."/>
            <person name="Kohler A."/>
            <person name="Sanchez-Garcia M."/>
            <person name="Andreopoulos B."/>
            <person name="Barry K.W."/>
            <person name="Bonito G."/>
            <person name="Buee M."/>
            <person name="Carver A."/>
            <person name="Chen C."/>
            <person name="Cichocki N."/>
            <person name="Clum A."/>
            <person name="Culley D."/>
            <person name="Crous P.W."/>
            <person name="Fauchery L."/>
            <person name="Girlanda M."/>
            <person name="Hayes R."/>
            <person name="Keri Z."/>
            <person name="LaButti K."/>
            <person name="Lipzen A."/>
            <person name="Lombard V."/>
            <person name="Magnuson J."/>
            <person name="Maillard F."/>
            <person name="Morin E."/>
            <person name="Murat C."/>
            <person name="Nolan M."/>
            <person name="Ohm R."/>
            <person name="Pangilinan J."/>
            <person name="Pereira M."/>
            <person name="Perotto S."/>
            <person name="Peter M."/>
            <person name="Riley R."/>
            <person name="Sitrit Y."/>
            <person name="Stielow B."/>
            <person name="Szollosi G."/>
            <person name="Zifcakova L."/>
            <person name="Stursova M."/>
            <person name="Spatafora J.W."/>
            <person name="Tedersoo L."/>
            <person name="Vaario L.-M."/>
            <person name="Yamada A."/>
            <person name="Yan M."/>
            <person name="Wang P."/>
            <person name="Xu J."/>
            <person name="Bruns T."/>
            <person name="Baldrian P."/>
            <person name="Vilgalys R."/>
            <person name="Henrissat B."/>
            <person name="Grigoriev I.V."/>
            <person name="Hibbett D."/>
            <person name="Nagy L.G."/>
            <person name="Martin F.M."/>
        </authorList>
    </citation>
    <scope>NUCLEOTIDE SEQUENCE</scope>
    <source>
        <strain evidence="1">BED1</strain>
    </source>
</reference>
<comment type="caution">
    <text evidence="1">The sequence shown here is derived from an EMBL/GenBank/DDBJ whole genome shotgun (WGS) entry which is preliminary data.</text>
</comment>
<gene>
    <name evidence="1" type="ORF">L210DRAFT_3509165</name>
</gene>
<evidence type="ECO:0000313" key="2">
    <source>
        <dbReference type="Proteomes" id="UP001194468"/>
    </source>
</evidence>
<dbReference type="EMBL" id="WHUW01000089">
    <property type="protein sequence ID" value="KAF8426128.1"/>
    <property type="molecule type" value="Genomic_DNA"/>
</dbReference>
<dbReference type="Proteomes" id="UP001194468">
    <property type="component" value="Unassembled WGS sequence"/>
</dbReference>
<protein>
    <submittedName>
        <fullName evidence="1">Uncharacterized protein</fullName>
    </submittedName>
</protein>
<keyword evidence="2" id="KW-1185">Reference proteome</keyword>
<organism evidence="1 2">
    <name type="scientific">Boletus edulis BED1</name>
    <dbReference type="NCBI Taxonomy" id="1328754"/>
    <lineage>
        <taxon>Eukaryota</taxon>
        <taxon>Fungi</taxon>
        <taxon>Dikarya</taxon>
        <taxon>Basidiomycota</taxon>
        <taxon>Agaricomycotina</taxon>
        <taxon>Agaricomycetes</taxon>
        <taxon>Agaricomycetidae</taxon>
        <taxon>Boletales</taxon>
        <taxon>Boletineae</taxon>
        <taxon>Boletaceae</taxon>
        <taxon>Boletoideae</taxon>
        <taxon>Boletus</taxon>
    </lineage>
</organism>
<name>A0AAD4BEY3_BOLED</name>
<proteinExistence type="predicted"/>